<feature type="domain" description="YtkA-like" evidence="2">
    <location>
        <begin position="25"/>
        <end position="111"/>
    </location>
</feature>
<proteinExistence type="predicted"/>
<protein>
    <submittedName>
        <fullName evidence="3">YtkA-like</fullName>
    </submittedName>
</protein>
<dbReference type="STRING" id="74348.SAMN04488523_102119"/>
<dbReference type="EMBL" id="FOMW01000002">
    <property type="protein sequence ID" value="SFD70058.1"/>
    <property type="molecule type" value="Genomic_DNA"/>
</dbReference>
<gene>
    <name evidence="3" type="ORF">SAMN04488523_102119</name>
</gene>
<sequence>MPHTLSRFCVAFVAASLSSVRAVQAEATDYAFELIETTYPVSDQAVLTLRLTDQRNQQPVEGAIIFATRVDMEPDGMAMMASQITALPTETAGQYRFATDLSMEGNWQLSVAAKVQGEAETVQTRIVIEVQE</sequence>
<evidence type="ECO:0000313" key="4">
    <source>
        <dbReference type="Proteomes" id="UP000198977"/>
    </source>
</evidence>
<keyword evidence="1" id="KW-0732">Signal</keyword>
<feature type="signal peptide" evidence="1">
    <location>
        <begin position="1"/>
        <end position="25"/>
    </location>
</feature>
<evidence type="ECO:0000256" key="1">
    <source>
        <dbReference type="SAM" id="SignalP"/>
    </source>
</evidence>
<dbReference type="Proteomes" id="UP000198977">
    <property type="component" value="Unassembled WGS sequence"/>
</dbReference>
<organism evidence="3 4">
    <name type="scientific">Sulfitobacter brevis</name>
    <dbReference type="NCBI Taxonomy" id="74348"/>
    <lineage>
        <taxon>Bacteria</taxon>
        <taxon>Pseudomonadati</taxon>
        <taxon>Pseudomonadota</taxon>
        <taxon>Alphaproteobacteria</taxon>
        <taxon>Rhodobacterales</taxon>
        <taxon>Roseobacteraceae</taxon>
        <taxon>Sulfitobacter</taxon>
    </lineage>
</organism>
<dbReference type="AlphaFoldDB" id="A0A1I1UK94"/>
<dbReference type="InterPro" id="IPR032693">
    <property type="entry name" value="YtkA-like_dom"/>
</dbReference>
<reference evidence="4" key="1">
    <citation type="submission" date="2016-10" db="EMBL/GenBank/DDBJ databases">
        <authorList>
            <person name="Varghese N."/>
            <person name="Submissions S."/>
        </authorList>
    </citation>
    <scope>NUCLEOTIDE SEQUENCE [LARGE SCALE GENOMIC DNA]</scope>
    <source>
        <strain evidence="4">DSM 11443</strain>
    </source>
</reference>
<evidence type="ECO:0000313" key="3">
    <source>
        <dbReference type="EMBL" id="SFD70058.1"/>
    </source>
</evidence>
<accession>A0A1I1UK94</accession>
<keyword evidence="4" id="KW-1185">Reference proteome</keyword>
<dbReference type="RefSeq" id="WP_093922364.1">
    <property type="nucleotide sequence ID" value="NZ_FOMW01000002.1"/>
</dbReference>
<feature type="chain" id="PRO_5011464020" evidence="1">
    <location>
        <begin position="26"/>
        <end position="132"/>
    </location>
</feature>
<evidence type="ECO:0000259" key="2">
    <source>
        <dbReference type="Pfam" id="PF13115"/>
    </source>
</evidence>
<dbReference type="OrthoDB" id="7644867at2"/>
<name>A0A1I1UK94_9RHOB</name>
<dbReference type="Pfam" id="PF13115">
    <property type="entry name" value="YtkA"/>
    <property type="match status" value="1"/>
</dbReference>